<dbReference type="Gene3D" id="3.30.300.30">
    <property type="match status" value="1"/>
</dbReference>
<feature type="binding site" evidence="6">
    <location>
        <position position="519"/>
    </location>
    <ligand>
        <name>ATP</name>
        <dbReference type="ChEBI" id="CHEBI:30616"/>
    </ligand>
</feature>
<feature type="binding site" evidence="6">
    <location>
        <position position="527"/>
    </location>
    <ligand>
        <name>CoA</name>
        <dbReference type="ChEBI" id="CHEBI:57287"/>
    </ligand>
</feature>
<dbReference type="InterPro" id="IPR045851">
    <property type="entry name" value="AMP-bd_C_sf"/>
</dbReference>
<feature type="binding site" evidence="6">
    <location>
        <position position="530"/>
    </location>
    <ligand>
        <name>ATP</name>
        <dbReference type="ChEBI" id="CHEBI:30616"/>
    </ligand>
</feature>
<dbReference type="InterPro" id="IPR025110">
    <property type="entry name" value="AMP-bd_C"/>
</dbReference>
<feature type="domain" description="Acetyl-coenzyme A synthetase N-terminal" evidence="9">
    <location>
        <begin position="31"/>
        <end position="83"/>
    </location>
</feature>
<evidence type="ECO:0000256" key="2">
    <source>
        <dbReference type="ARBA" id="ARBA00022598"/>
    </source>
</evidence>
<feature type="binding site" evidence="6">
    <location>
        <begin position="412"/>
        <end position="417"/>
    </location>
    <ligand>
        <name>ATP</name>
        <dbReference type="ChEBI" id="CHEBI:30616"/>
    </ligand>
</feature>
<dbReference type="RefSeq" id="WP_284297730.1">
    <property type="nucleotide sequence ID" value="NZ_BSVA01000001.1"/>
</dbReference>
<evidence type="ECO:0000256" key="6">
    <source>
        <dbReference type="HAMAP-Rule" id="MF_01123"/>
    </source>
</evidence>
<dbReference type="Pfam" id="PF16177">
    <property type="entry name" value="ACAS_N"/>
    <property type="match status" value="1"/>
</dbReference>
<comment type="caution">
    <text evidence="6">Lacks conserved residue(s) required for the propagation of feature annotation.</text>
</comment>
<dbReference type="InterPro" id="IPR032387">
    <property type="entry name" value="ACAS_N"/>
</dbReference>
<keyword evidence="6" id="KW-0479">Metal-binding</keyword>
<dbReference type="InterPro" id="IPR000873">
    <property type="entry name" value="AMP-dep_synth/lig_dom"/>
</dbReference>
<dbReference type="PANTHER" id="PTHR24095">
    <property type="entry name" value="ACETYL-COENZYME A SYNTHETASE"/>
    <property type="match status" value="1"/>
</dbReference>
<evidence type="ECO:0000313" key="11">
    <source>
        <dbReference type="Proteomes" id="UP001157069"/>
    </source>
</evidence>
<comment type="cofactor">
    <cofactor evidence="6">
        <name>Mg(2+)</name>
        <dbReference type="ChEBI" id="CHEBI:18420"/>
    </cofactor>
</comment>
<comment type="PTM">
    <text evidence="6">Acetylated. Deacetylation by the SIR2-homolog deacetylase activates the enzyme.</text>
</comment>
<evidence type="ECO:0000256" key="1">
    <source>
        <dbReference type="ARBA" id="ARBA00006432"/>
    </source>
</evidence>
<dbReference type="InterPro" id="IPR020845">
    <property type="entry name" value="AMP-binding_CS"/>
</dbReference>
<feature type="binding site" evidence="6">
    <location>
        <position position="541"/>
    </location>
    <ligand>
        <name>Mg(2+)</name>
        <dbReference type="ChEBI" id="CHEBI:18420"/>
    </ligand>
</feature>
<feature type="binding site" evidence="6">
    <location>
        <position position="504"/>
    </location>
    <ligand>
        <name>ATP</name>
        <dbReference type="ChEBI" id="CHEBI:30616"/>
    </ligand>
</feature>
<organism evidence="10 11">
    <name type="scientific">Homoserinibacter gongjuensis</name>
    <dbReference type="NCBI Taxonomy" id="1162968"/>
    <lineage>
        <taxon>Bacteria</taxon>
        <taxon>Bacillati</taxon>
        <taxon>Actinomycetota</taxon>
        <taxon>Actinomycetes</taxon>
        <taxon>Micrococcales</taxon>
        <taxon>Microbacteriaceae</taxon>
        <taxon>Homoserinibacter</taxon>
    </lineage>
</organism>
<evidence type="ECO:0000256" key="3">
    <source>
        <dbReference type="ARBA" id="ARBA00022741"/>
    </source>
</evidence>
<evidence type="ECO:0000259" key="8">
    <source>
        <dbReference type="Pfam" id="PF13193"/>
    </source>
</evidence>
<dbReference type="Pfam" id="PF00501">
    <property type="entry name" value="AMP-binding"/>
    <property type="match status" value="1"/>
</dbReference>
<feature type="modified residue" description="N6-acetyllysine" evidence="6">
    <location>
        <position position="616"/>
    </location>
</feature>
<keyword evidence="11" id="KW-1185">Reference proteome</keyword>
<dbReference type="SUPFAM" id="SSF56801">
    <property type="entry name" value="Acetyl-CoA synthetase-like"/>
    <property type="match status" value="1"/>
</dbReference>
<evidence type="ECO:0000259" key="9">
    <source>
        <dbReference type="Pfam" id="PF16177"/>
    </source>
</evidence>
<keyword evidence="3 6" id="KW-0547">Nucleotide-binding</keyword>
<evidence type="ECO:0000256" key="5">
    <source>
        <dbReference type="ARBA" id="ARBA00022990"/>
    </source>
</evidence>
<dbReference type="NCBIfam" id="TIGR02188">
    <property type="entry name" value="Ac_CoA_lig_AcsA"/>
    <property type="match status" value="1"/>
</dbReference>
<protein>
    <recommendedName>
        <fullName evidence="6">Acetyl-coenzyme A synthetase</fullName>
        <shortName evidence="6">AcCoA synthetase</shortName>
        <shortName evidence="6">Acs</shortName>
        <ecNumber evidence="6">6.2.1.1</ecNumber>
    </recommendedName>
    <alternativeName>
        <fullName evidence="6">Acetate--CoA ligase</fullName>
    </alternativeName>
    <alternativeName>
        <fullName evidence="6">Acyl-activating enzyme</fullName>
    </alternativeName>
</protein>
<sequence>MSQNSIDSLLTETRRFAPDPGFADARVAGPELYERAAADRLGYWAERARELHWHKPFETVLDWSEPPFAKWFADGQLNVAYNCLDRHVLAGNGDRVAIHWEGEPGDSRSITYAELTADVKRAANAFAALGVGEGDRVAIYMPVIPEAVVAMLAVARLGAIHSVVFGGFSADSLRARIEDAEAKLVVTADGGYRKGKVFPLKATVDTALEGETSVEHVVVVKRGGNEVAWTAGRDLWWDEAMADADLDHEAKGFDAENPLFILYTSGTTGKPKGILHTSGGYLTQCAATHHDVFDLHPESDVFWCTADIGWVTGHSYVVYGPLANGATQLMYEGTPDTPHPGRWWELIEKYKVTILYTAPTAIRSFMKLGRQIPQKFDLSSLRLLGSVGEPINPEAWVWYRDVIGGGDTPVVDTWWQTETGAIMVSALPGVTTLKPGSAQVPVPGVKIDILLDDGTRVDPPNGGLLTVREPWPSMLRGVWGDPERFVETYWEKFRDHGWRYFAGDGAHVDEDGDIWLLGRIDDVMNVSGHRLSTTEIESALVGNPMVAEAAVVGASDDTTGQAVVAFVIIKESHRAAHDDEEFVQLLRAHVAQAIGAIARPRDIYLVTELPKTRSGKIMRRLLRDVAEGRAIGDTTTLADTSVMQIISDKLRAGAPAED</sequence>
<dbReference type="PANTHER" id="PTHR24095:SF14">
    <property type="entry name" value="ACETYL-COENZYME A SYNTHETASE 1"/>
    <property type="match status" value="1"/>
</dbReference>
<comment type="catalytic activity">
    <reaction evidence="6">
        <text>acetate + ATP + CoA = acetyl-CoA + AMP + diphosphate</text>
        <dbReference type="Rhea" id="RHEA:23176"/>
        <dbReference type="ChEBI" id="CHEBI:30089"/>
        <dbReference type="ChEBI" id="CHEBI:30616"/>
        <dbReference type="ChEBI" id="CHEBI:33019"/>
        <dbReference type="ChEBI" id="CHEBI:57287"/>
        <dbReference type="ChEBI" id="CHEBI:57288"/>
        <dbReference type="ChEBI" id="CHEBI:456215"/>
        <dbReference type="EC" id="6.2.1.1"/>
    </reaction>
</comment>
<keyword evidence="6" id="KW-0460">Magnesium</keyword>
<reference evidence="11" key="1">
    <citation type="journal article" date="2019" name="Int. J. Syst. Evol. Microbiol.">
        <title>The Global Catalogue of Microorganisms (GCM) 10K type strain sequencing project: providing services to taxonomists for standard genome sequencing and annotation.</title>
        <authorList>
            <consortium name="The Broad Institute Genomics Platform"/>
            <consortium name="The Broad Institute Genome Sequencing Center for Infectious Disease"/>
            <person name="Wu L."/>
            <person name="Ma J."/>
        </authorList>
    </citation>
    <scope>NUCLEOTIDE SEQUENCE [LARGE SCALE GENOMIC DNA]</scope>
    <source>
        <strain evidence="11">NBRC 108755</strain>
    </source>
</reference>
<dbReference type="EMBL" id="BSVA01000001">
    <property type="protein sequence ID" value="GMA90133.1"/>
    <property type="molecule type" value="Genomic_DNA"/>
</dbReference>
<dbReference type="CDD" id="cd05966">
    <property type="entry name" value="ACS"/>
    <property type="match status" value="1"/>
</dbReference>
<evidence type="ECO:0000256" key="4">
    <source>
        <dbReference type="ARBA" id="ARBA00022840"/>
    </source>
</evidence>
<comment type="similarity">
    <text evidence="1 6">Belongs to the ATP-dependent AMP-binding enzyme family.</text>
</comment>
<dbReference type="EC" id="6.2.1.1" evidence="6"/>
<feature type="domain" description="AMP-dependent synthetase/ligase" evidence="7">
    <location>
        <begin position="89"/>
        <end position="478"/>
    </location>
</feature>
<dbReference type="PROSITE" id="PS00455">
    <property type="entry name" value="AMP_BINDING"/>
    <property type="match status" value="1"/>
</dbReference>
<name>A0ABQ6JPF3_9MICO</name>
<dbReference type="Pfam" id="PF13193">
    <property type="entry name" value="AMP-binding_C"/>
    <property type="match status" value="1"/>
</dbReference>
<accession>A0ABQ6JPF3</accession>
<feature type="binding site" evidence="6">
    <location>
        <begin position="388"/>
        <end position="390"/>
    </location>
    <ligand>
        <name>ATP</name>
        <dbReference type="ChEBI" id="CHEBI:30616"/>
    </ligand>
</feature>
<keyword evidence="5 6" id="KW-0007">Acetylation</keyword>
<feature type="binding site" evidence="6">
    <location>
        <position position="312"/>
    </location>
    <ligand>
        <name>CoA</name>
        <dbReference type="ChEBI" id="CHEBI:57287"/>
    </ligand>
</feature>
<comment type="function">
    <text evidence="6">Catalyzes the conversion of acetate into acetyl-CoA (AcCoA), an essential intermediate at the junction of anabolic and catabolic pathways. AcsA undergoes a two-step reaction. In the first half reaction, AcsA combines acetate with ATP to form acetyl-adenylate (AcAMP) intermediate. In the second half reaction, it can then transfer the acetyl group from AcAMP to the sulfhydryl group of CoA, forming the product AcCoA.</text>
</comment>
<evidence type="ECO:0000313" key="10">
    <source>
        <dbReference type="EMBL" id="GMA90133.1"/>
    </source>
</evidence>
<keyword evidence="4 6" id="KW-0067">ATP-binding</keyword>
<dbReference type="InterPro" id="IPR011904">
    <property type="entry name" value="Ac_CoA_lig"/>
</dbReference>
<gene>
    <name evidence="6 10" type="primary">acsA</name>
    <name evidence="10" type="ORF">GCM10025869_06620</name>
</gene>
<feature type="binding site" evidence="6">
    <location>
        <position position="546"/>
    </location>
    <ligand>
        <name>Mg(2+)</name>
        <dbReference type="ChEBI" id="CHEBI:18420"/>
    </ligand>
</feature>
<dbReference type="Proteomes" id="UP001157069">
    <property type="component" value="Unassembled WGS sequence"/>
</dbReference>
<evidence type="ECO:0000259" key="7">
    <source>
        <dbReference type="Pfam" id="PF00501"/>
    </source>
</evidence>
<dbReference type="InterPro" id="IPR042099">
    <property type="entry name" value="ANL_N_sf"/>
</dbReference>
<keyword evidence="2 6" id="KW-0436">Ligase</keyword>
<proteinExistence type="inferred from homology"/>
<feature type="domain" description="AMP-binding enzyme C-terminal" evidence="8">
    <location>
        <begin position="535"/>
        <end position="616"/>
    </location>
</feature>
<feature type="binding site" evidence="6">
    <location>
        <begin position="193"/>
        <end position="196"/>
    </location>
    <ligand>
        <name>CoA</name>
        <dbReference type="ChEBI" id="CHEBI:57287"/>
    </ligand>
</feature>
<dbReference type="NCBIfam" id="NF001208">
    <property type="entry name" value="PRK00174.1"/>
    <property type="match status" value="1"/>
</dbReference>
<dbReference type="HAMAP" id="MF_01123">
    <property type="entry name" value="Ac_CoA_synth"/>
    <property type="match status" value="1"/>
</dbReference>
<comment type="caution">
    <text evidence="10">The sequence shown here is derived from an EMBL/GenBank/DDBJ whole genome shotgun (WGS) entry which is preliminary data.</text>
</comment>
<dbReference type="Gene3D" id="3.40.50.12780">
    <property type="entry name" value="N-terminal domain of ligase-like"/>
    <property type="match status" value="1"/>
</dbReference>